<reference evidence="2" key="1">
    <citation type="submission" date="2011-12" db="EMBL/GenBank/DDBJ databases">
        <authorList>
            <consortium name="The Broad Institute Genome Sequencing Platform"/>
            <person name="Russ C."/>
            <person name="Tyler B."/>
            <person name="Panabieres F."/>
            <person name="Shan W."/>
            <person name="Tripathy S."/>
            <person name="Grunwald N."/>
            <person name="Machado M."/>
            <person name="Young S.K."/>
            <person name="Zeng Q."/>
            <person name="Gargeya S."/>
            <person name="Fitzgerald M."/>
            <person name="Haas B."/>
            <person name="Abouelleil A."/>
            <person name="Alvarado L."/>
            <person name="Arachchi H.M."/>
            <person name="Berlin A."/>
            <person name="Chapman S.B."/>
            <person name="Gearin G."/>
            <person name="Goldberg J."/>
            <person name="Griggs A."/>
            <person name="Gujja S."/>
            <person name="Hansen M."/>
            <person name="Heiman D."/>
            <person name="Howarth C."/>
            <person name="Larimer J."/>
            <person name="Lui A."/>
            <person name="MacDonald P.J.P."/>
            <person name="McCowen C."/>
            <person name="Montmayeur A."/>
            <person name="Murphy C."/>
            <person name="Neiman D."/>
            <person name="Pearson M."/>
            <person name="Priest M."/>
            <person name="Roberts A."/>
            <person name="Saif S."/>
            <person name="Shea T."/>
            <person name="Sisk P."/>
            <person name="Stolte C."/>
            <person name="Sykes S."/>
            <person name="Wortman J."/>
            <person name="Nusbaum C."/>
            <person name="Birren B."/>
        </authorList>
    </citation>
    <scope>NUCLEOTIDE SEQUENCE [LARGE SCALE GENOMIC DNA]</scope>
    <source>
        <strain evidence="2">INRA-310</strain>
    </source>
</reference>
<name>W2QR06_PHYN3</name>
<sequence>MDDMDVEPADDAQIQSWLQVKLDPEQMIGDSITRTWKIQRAATVTFKICSMDEE</sequence>
<dbReference type="GeneID" id="20176599"/>
<proteinExistence type="predicted"/>
<evidence type="ECO:0000313" key="2">
    <source>
        <dbReference type="Proteomes" id="UP000018817"/>
    </source>
</evidence>
<dbReference type="Proteomes" id="UP000018817">
    <property type="component" value="Unassembled WGS sequence"/>
</dbReference>
<dbReference type="RefSeq" id="XP_008898938.1">
    <property type="nucleotide sequence ID" value="XM_008900690.1"/>
</dbReference>
<dbReference type="VEuPathDB" id="FungiDB:PPTG_06646"/>
<organism evidence="1 2">
    <name type="scientific">Phytophthora nicotianae (strain INRA-310)</name>
    <name type="common">Phytophthora parasitica</name>
    <dbReference type="NCBI Taxonomy" id="761204"/>
    <lineage>
        <taxon>Eukaryota</taxon>
        <taxon>Sar</taxon>
        <taxon>Stramenopiles</taxon>
        <taxon>Oomycota</taxon>
        <taxon>Peronosporomycetes</taxon>
        <taxon>Peronosporales</taxon>
        <taxon>Peronosporaceae</taxon>
        <taxon>Phytophthora</taxon>
    </lineage>
</organism>
<evidence type="ECO:0000313" key="1">
    <source>
        <dbReference type="EMBL" id="ETN15371.1"/>
    </source>
</evidence>
<gene>
    <name evidence="1" type="ORF">PPTG_06646</name>
</gene>
<accession>W2QR06</accession>
<protein>
    <submittedName>
        <fullName evidence="1">Uncharacterized protein</fullName>
    </submittedName>
</protein>
<dbReference type="AlphaFoldDB" id="W2QR06"/>
<dbReference type="EMBL" id="KI669570">
    <property type="protein sequence ID" value="ETN15371.1"/>
    <property type="molecule type" value="Genomic_DNA"/>
</dbReference>
<reference evidence="1 2" key="2">
    <citation type="submission" date="2013-11" db="EMBL/GenBank/DDBJ databases">
        <title>The Genome Sequence of Phytophthora parasitica INRA-310.</title>
        <authorList>
            <consortium name="The Broad Institute Genomics Platform"/>
            <person name="Russ C."/>
            <person name="Tyler B."/>
            <person name="Panabieres F."/>
            <person name="Shan W."/>
            <person name="Tripathy S."/>
            <person name="Grunwald N."/>
            <person name="Machado M."/>
            <person name="Johnson C.S."/>
            <person name="Arredondo F."/>
            <person name="Hong C."/>
            <person name="Coffey M."/>
            <person name="Young S.K."/>
            <person name="Zeng Q."/>
            <person name="Gargeya S."/>
            <person name="Fitzgerald M."/>
            <person name="Abouelleil A."/>
            <person name="Alvarado L."/>
            <person name="Chapman S.B."/>
            <person name="Gainer-Dewar J."/>
            <person name="Goldberg J."/>
            <person name="Griggs A."/>
            <person name="Gujja S."/>
            <person name="Hansen M."/>
            <person name="Howarth C."/>
            <person name="Imamovic A."/>
            <person name="Ireland A."/>
            <person name="Larimer J."/>
            <person name="McCowan C."/>
            <person name="Murphy C."/>
            <person name="Pearson M."/>
            <person name="Poon T.W."/>
            <person name="Priest M."/>
            <person name="Roberts A."/>
            <person name="Saif S."/>
            <person name="Shea T."/>
            <person name="Sykes S."/>
            <person name="Wortman J."/>
            <person name="Nusbaum C."/>
            <person name="Birren B."/>
        </authorList>
    </citation>
    <scope>NUCLEOTIDE SEQUENCE [LARGE SCALE GENOMIC DNA]</scope>
    <source>
        <strain evidence="1 2">INRA-310</strain>
    </source>
</reference>